<dbReference type="InterPro" id="IPR015919">
    <property type="entry name" value="Cadherin-like_sf"/>
</dbReference>
<reference evidence="2 3" key="1">
    <citation type="submission" date="2024-06" db="EMBL/GenBank/DDBJ databases">
        <title>Pontibacter populi HYL7-15.</title>
        <authorList>
            <person name="Kim M.K."/>
        </authorList>
    </citation>
    <scope>NUCLEOTIDE SEQUENCE [LARGE SCALE GENOMIC DNA]</scope>
    <source>
        <strain evidence="2 3">HYL7-15</strain>
    </source>
</reference>
<dbReference type="CDD" id="cd11304">
    <property type="entry name" value="Cadherin_repeat"/>
    <property type="match status" value="1"/>
</dbReference>
<name>A0ABV1RVK6_9BACT</name>
<evidence type="ECO:0000313" key="2">
    <source>
        <dbReference type="EMBL" id="MER2998426.1"/>
    </source>
</evidence>
<protein>
    <submittedName>
        <fullName evidence="2">Ig-like domain-containing protein</fullName>
    </submittedName>
</protein>
<dbReference type="RefSeq" id="WP_350412880.1">
    <property type="nucleotide sequence ID" value="NZ_JBEOKT010000011.1"/>
</dbReference>
<dbReference type="InterPro" id="IPR006644">
    <property type="entry name" value="Cadg"/>
</dbReference>
<gene>
    <name evidence="2" type="ORF">ABS362_12795</name>
</gene>
<dbReference type="Gene3D" id="2.60.40.10">
    <property type="entry name" value="Immunoglobulins"/>
    <property type="match status" value="15"/>
</dbReference>
<dbReference type="NCBIfam" id="NF012211">
    <property type="entry name" value="tand_rpt_95"/>
    <property type="match status" value="2"/>
</dbReference>
<dbReference type="EMBL" id="JBEOKT010000011">
    <property type="protein sequence ID" value="MER2998426.1"/>
    <property type="molecule type" value="Genomic_DNA"/>
</dbReference>
<dbReference type="InterPro" id="IPR013783">
    <property type="entry name" value="Ig-like_fold"/>
</dbReference>
<organism evidence="2 3">
    <name type="scientific">Pontibacter populi</name>
    <dbReference type="NCBI Taxonomy" id="890055"/>
    <lineage>
        <taxon>Bacteria</taxon>
        <taxon>Pseudomonadati</taxon>
        <taxon>Bacteroidota</taxon>
        <taxon>Cytophagia</taxon>
        <taxon>Cytophagales</taxon>
        <taxon>Hymenobacteraceae</taxon>
        <taxon>Pontibacter</taxon>
    </lineage>
</organism>
<dbReference type="PROSITE" id="PS50268">
    <property type="entry name" value="CADHERIN_2"/>
    <property type="match status" value="1"/>
</dbReference>
<dbReference type="InterPro" id="IPR002126">
    <property type="entry name" value="Cadherin-like_dom"/>
</dbReference>
<keyword evidence="3" id="KW-1185">Reference proteome</keyword>
<dbReference type="Pfam" id="PF17957">
    <property type="entry name" value="Big_7"/>
    <property type="match status" value="11"/>
</dbReference>
<comment type="caution">
    <text evidence="2">The sequence shown here is derived from an EMBL/GenBank/DDBJ whole genome shotgun (WGS) entry which is preliminary data.</text>
</comment>
<dbReference type="SUPFAM" id="SSF49313">
    <property type="entry name" value="Cadherin-like"/>
    <property type="match status" value="4"/>
</dbReference>
<dbReference type="InterPro" id="IPR046540">
    <property type="entry name" value="DMFA2_C"/>
</dbReference>
<dbReference type="Pfam" id="PF05345">
    <property type="entry name" value="He_PIG"/>
    <property type="match status" value="4"/>
</dbReference>
<accession>A0ABV1RVK6</accession>
<dbReference type="InterPro" id="IPR014756">
    <property type="entry name" value="Ig_E-set"/>
</dbReference>
<dbReference type="SMART" id="SM00736">
    <property type="entry name" value="CADG"/>
    <property type="match status" value="3"/>
</dbReference>
<dbReference type="Proteomes" id="UP001476807">
    <property type="component" value="Unassembled WGS sequence"/>
</dbReference>
<sequence length="3136" mass="328336">MSTKTTFFKTVFRKLFLTLIPSLFVYFAYAHLLVSPPTQELLAQLLPTVGISTNITIDAAGANELEVTHEKVKTSETEMLVGDRISKAITSGVVKLNAQTAATGNGSILLVTSSANPFSDYVSEILLAEGFNGFVKADASSLTSDLLNSYTVVIVGDIPLTDGQVGLLTTWTNAGGALIALSPDAKLAPLLGLTPTGSSQTNQYLLVHANGPGKGIVNQTIQYKGEADLYTVEGATTKIATLYTSASAATNYPAVTMRSVGDLGGTATAFTYDLARSVVYLRQGNPAMAGVENDGTSPIRSNDLYYQNWLDLSKVAIPQADEQQRLLANIILTNSKKPLPRFWYLPRGLKAAVIMTGDDHGNGGTRGRFNQYIAESADNSAEAVADWRAIRGTSYIYSNTPLSDAEAKAFQDQGFEIALHLNTGCNNFTHASLSGNFSTQLADFKTEFPSIAKPETNRNHCIAWSDWDSNPKVESANGIRLDANYYYWPEAWIQDRPGLFTGSGMPMRFATVNGETIDCYQVATQMTDESGQTMSKHIDALIQNALGPEGYYGTFCANMHTDAISSSGSDAIIASAKASNVPVISSKQLLTWLDGRNGSAFSNMTWNGSVLNFEVSVGGGAKSLEGMLPVTERTGRLISLTVNGSNVSFRNETIKGIEYAVFRTTPGTYVATYDAAAEPNKAPLVSITSPQNNDKIQAPGNITIVADASDADGTVSQVEFFQGSKSIGVDTDESDGWSFAWNNVDAASYSLTAKATDNSGSTSTSEVVTITVTATCPCTVFSASAAPASAENFFKNGNPIQLGMRFRASEDGMVTGVRFYKHADNTGTNTGLLYSNTGEELARVTFANVTATGWQQANFTTPVAIKAGTTYVISYHTASGDYAGTNFAFFNTSISRGPLTALALGTDGANGVYIESATPAFPTQSFKETNYWVDVVFDNGTTPPGGNTPPTIAITEPANNATYKAPASIVLKANAADTDGTITKVEFFNGDTKLGEDATSPYEFNWTNVTAGNYSITAKATDNSAGVTTSAAVTIKVSAECPCSVFTSADVPTLTGLNDNAGPTQLGMRFRSEVDGYVTGVRYYKDAQNTGGNTGLLYSNAGEELARVTFANETASGWQEAKFATPVAIKAATTYVISYHTASGYYTAKGEDLNTAKVRSPLKALANNEDGPNGVFGYTTNPTFPTRNYNGGNYFVDVVFNTTVAPSENTPPTVTITAPTNNANFTAPATINLAATASDNGSVAKVEFFNGDNLIGEDATSPYEYSWTNVAAGNYSITAKATDNEGAVTQSQAVTINVTAVTNPGTTLSIKAENDLPGNPASEWQINQAGDMSIQGFATDMSYNRGETARFKIKTDASAYSINIYRLGYYQGNGARLQGTATITATLPQSQPACKTDPATGLVDCGNWNESATWAIPANAVSGVYIAKLNKAGGGSSHIVFIVRDDASRSDLFFQTSDATWQAYNVYGDNNNGRSLYAGAGGKAVKVSYNRPFVTRSGGGGGGPEEDWLFNAEYPMIRWLEANGYDVSYTTNVDSDRRGELIANHKVFLSVGHDEYWSGAHRKHVTDARNNGTNLAFFSGNEVYWKTRWENSIDGNGVSHRTLVCYKEGGTGENTCQGECDPSSEWTGLWRSGCGTSSTDACSPENELTGQISWAENTAPIQVSSDYKNLRFWRNTSVASLGAGGSVTLTQGTIGYEWNPEQEQFRATYPAGRILLSKTIVDGKVHHLSLYKHSSGAFVFGAGTVQWSWGLDSNHDRGSAPASPVMQQATVNLFADMGVQPENLQSGLVPATATTDSQAPVAAISSPAANATLPVGKAATITGTATDAGTVAGVEVSTDGGTTWRLATGTASWAFAWTPTIQGPAVISVRSFDDSGNLSTPVTLNVTIGEPGPIACPCTIFLPTEGVDSKPEKDNDTGIQLGMKFRSVVDGFVTGVRFYKNAADIGSHKGFLYSTTGEILAEVSYVNETASGWQEAQFATPVAIKAGTTYVISYHSSAGYYTATGGGLSTAIERNPLIGLADKTDGANGVYLYTAQPAYPTETFGSANYWVDVVFNTTGAPTENTPPTIAITTPANNATFTAPATINIAATASDNGSVAKVEFYNGEVKLGEDLTSPYEFSWTNVAAGNYSITAIATDDKNATTTSAKVDVLVNAVANQLPVVSISAPVNGATFTAPATVAITANATDDDGTIVKVEFFNGETKLGEDATSPYEFSWPSVTAGNYSIIAKATDNKDAVTASDAVSFTVNAPINTPPTVALTAPADNQSFVAPATINMAANASDNSSVTKVEFYNGESKIGEDATAPYEYSWSGVAAGTYQLTAKATDDQNAVTASAIINVTVTAAVNKLPAISISAPTDGSTFTVPATIAITATATDEDGEISKVEFFNGNTKLGEDTAAPYEYTMTSVIAGNYSITAKATDDKNGVTVSAKVDVSVNEAANKLPAISISAPTDGSTFTAPATIAITAIATDEDGSISKVEFYNGENYLGEDVTSPYEFSWTNVAAGNYKITAKATDNKGGVTTSEVVNAAVNEAVNKLPVVSISSPATGSTFTAPATIAIAAQASDDDGTISKVEFYNGETKLGEDATSPYAYSWSGVVSGSYTIMAKAIDNKGGETTSAAVNLRVADPVNELPVVSISSPANGATFIAPATIAIAASASDADGTISKVEFYEGSTRKLGEGTKVAENWSFNWSNVDAGTYALTVKATDNDGGVSTSAVVNIEVTVPVNKVPVVSNAIPDQNATVGTSFNYTFAANTFSDPDGDALTYSAALADRSALPAWLSFTAATRTFSGTPPVGAPASLLISVTASDGRGGSVSDGFTLNISKPANQAPVLQAIGEKQVAEGSTLSFTAKASDPDVPANTLTFTLTDAPAGAAINAASGAFAWTPGENQSGKHTFKVKVTDNGTPALSDEETITVTVTETNTAPVLRLAVAPASVNELVAFSLQASATDADVPANTLAFALVKAPAGATINATSGLLTWTPTEAQGNGSSYEFTVQVSDGVLSDAETFTVIVREVNVAPVLAAISNKTVNAGSALTFRASATDADLPANKLVYGLAGAPSGATINAETGAFTWTPTNSHAGEHSFNVVVSDGLVRDVESVTVKVNAVNTAPVLAEIGTLSINEQSKLAFPV</sequence>
<proteinExistence type="predicted"/>
<evidence type="ECO:0000259" key="1">
    <source>
        <dbReference type="PROSITE" id="PS50268"/>
    </source>
</evidence>
<dbReference type="InterPro" id="IPR022409">
    <property type="entry name" value="PKD/Chitinase_dom"/>
</dbReference>
<dbReference type="SUPFAM" id="SSF81296">
    <property type="entry name" value="E set domains"/>
    <property type="match status" value="1"/>
</dbReference>
<dbReference type="SMART" id="SM00089">
    <property type="entry name" value="PKD"/>
    <property type="match status" value="10"/>
</dbReference>
<feature type="domain" description="Cadherin" evidence="1">
    <location>
        <begin position="2847"/>
        <end position="2931"/>
    </location>
</feature>
<dbReference type="Pfam" id="PF20254">
    <property type="entry name" value="DMFA2_C"/>
    <property type="match status" value="1"/>
</dbReference>
<dbReference type="Pfam" id="PF13313">
    <property type="entry name" value="DUF4082"/>
    <property type="match status" value="3"/>
</dbReference>
<evidence type="ECO:0000313" key="3">
    <source>
        <dbReference type="Proteomes" id="UP001476807"/>
    </source>
</evidence>
<dbReference type="InterPro" id="IPR025141">
    <property type="entry name" value="DUF4082"/>
</dbReference>
<dbReference type="SMART" id="SM00112">
    <property type="entry name" value="CA"/>
    <property type="match status" value="3"/>
</dbReference>